<dbReference type="Gene3D" id="3.30.1590.10">
    <property type="entry name" value="Maltooligosyl trehalose synthase, domain 2"/>
    <property type="match status" value="1"/>
</dbReference>
<dbReference type="GO" id="GO:0047470">
    <property type="term" value="F:(1,4)-alpha-D-glucan 1-alpha-D-glucosylmutase activity"/>
    <property type="evidence" value="ECO:0007669"/>
    <property type="project" value="UniProtKB-EC"/>
</dbReference>
<evidence type="ECO:0000259" key="1">
    <source>
        <dbReference type="SMART" id="SM00642"/>
    </source>
</evidence>
<dbReference type="InterPro" id="IPR012767">
    <property type="entry name" value="Trehalose_TreY"/>
</dbReference>
<protein>
    <submittedName>
        <fullName evidence="2">GH13_26 / GH13 / GH13_20</fullName>
        <ecNumber evidence="2">5.4.99.15</ecNumber>
    </submittedName>
</protein>
<dbReference type="InterPro" id="IPR006047">
    <property type="entry name" value="GH13_cat_dom"/>
</dbReference>
<dbReference type="GO" id="GO:0005992">
    <property type="term" value="P:trehalose biosynthetic process"/>
    <property type="evidence" value="ECO:0007669"/>
    <property type="project" value="TreeGrafter"/>
</dbReference>
<dbReference type="NCBIfam" id="TIGR02401">
    <property type="entry name" value="trehalose_TreY"/>
    <property type="match status" value="1"/>
</dbReference>
<organism evidence="2">
    <name type="scientific">uncultured Acidimicrobiales bacterium</name>
    <dbReference type="NCBI Taxonomy" id="310071"/>
    <lineage>
        <taxon>Bacteria</taxon>
        <taxon>Bacillati</taxon>
        <taxon>Actinomycetota</taxon>
        <taxon>Acidimicrobiia</taxon>
        <taxon>Acidimicrobiales</taxon>
        <taxon>environmental samples</taxon>
    </lineage>
</organism>
<dbReference type="SUPFAM" id="SSF51445">
    <property type="entry name" value="(Trans)glycosidases"/>
    <property type="match status" value="1"/>
</dbReference>
<name>A0A6J4HBI0_9ACTN</name>
<sequence>MEGIRATYRVQLHAGFTFDDAAATVPYLARLGVSHLYCSPYLQAAKGSTHGYDVVDHSRLNEELGGEAAFGRLVEALSAHGMSQVLDIVPNHMAIPGRDNAWWWDVLENGPASRYASFFDIDWDPPERKLVAQVLVPVLGDQYGRVLEDGQLELRREGGSFLVAYHEHEVPISPRSVDDLLSAAAERCESDEVASLATAFGRLPHALITDRASVDERHRDKEILKNRLADLCASSVDLASAVDEEVKAVNDDPDALHNLLERQNYRLAYWRTAGQELDYRRFFDITTLVGLRTEDEPVFRETHALVTALVADGAVEGLRIDHVDGLRDPYEYLERLHSATSGTYLVVEKILEGDETLPERWSIAGTSGYDYLNEVNGLFVDPQREAAMTEVYARFTGEPTDYADICWNAKQQIMRTVLAADIHRLTALAADVVERHRRYRDHTRAELRDALRELIAAFGVYRTYVRPGEEASAEDVAQVDAAVTTALARRPDLDADLMRFLADVALGRHDGPAESELCLRMQQVTSPVMAKGVEDTVFYRFNRLVSLNEVGGEPDHFGTSVEEYHRRRASASWRGSLRATSTHDTKRSEDVRTRLNLLSEMPDRWGAAVERWGAMHERHLVDGAPDLNFRYLLYQTLVGAWPLPVDRAVAYAEKATKEAKVHTSWVDPSPAYDAAVRSFVEAVLADEDFTTEVGAFVSELVEPGRASSLAQTVLKLTAPGVADIYQGTELWDLSLVDPDNRRPVDYRLRSELLDELDRGGLDAALARADDGATKLWAVQRLLGLRLDPLLPYTPLPAQGPKARHVVAYLRGSDHVVVVSRLHIGLAGDWQDTALTLPEGQWVDVLSDASHAGGGVGLRTLLDRLPVAVLRKA</sequence>
<dbReference type="PANTHER" id="PTHR10357:SF216">
    <property type="entry name" value="MALTOOLIGOSYL TREHALOSE SYNTHASE-RELATED"/>
    <property type="match status" value="1"/>
</dbReference>
<gene>
    <name evidence="2" type="ORF">AVDCRST_MAG50-532</name>
</gene>
<dbReference type="InterPro" id="IPR017853">
    <property type="entry name" value="GH"/>
</dbReference>
<dbReference type="EMBL" id="CADCTF010000021">
    <property type="protein sequence ID" value="CAA9218855.1"/>
    <property type="molecule type" value="Genomic_DNA"/>
</dbReference>
<dbReference type="EC" id="5.4.99.15" evidence="2"/>
<dbReference type="Gene3D" id="3.20.20.80">
    <property type="entry name" value="Glycosidases"/>
    <property type="match status" value="4"/>
</dbReference>
<proteinExistence type="predicted"/>
<feature type="domain" description="Glycosyl hydrolase family 13 catalytic" evidence="1">
    <location>
        <begin position="2"/>
        <end position="508"/>
    </location>
</feature>
<dbReference type="Pfam" id="PF00128">
    <property type="entry name" value="Alpha-amylase"/>
    <property type="match status" value="1"/>
</dbReference>
<keyword evidence="2" id="KW-0413">Isomerase</keyword>
<dbReference type="AlphaFoldDB" id="A0A6J4HBI0"/>
<dbReference type="GO" id="GO:0030980">
    <property type="term" value="P:alpha-glucan catabolic process"/>
    <property type="evidence" value="ECO:0007669"/>
    <property type="project" value="TreeGrafter"/>
</dbReference>
<evidence type="ECO:0000313" key="2">
    <source>
        <dbReference type="EMBL" id="CAA9218855.1"/>
    </source>
</evidence>
<dbReference type="PANTHER" id="PTHR10357">
    <property type="entry name" value="ALPHA-AMYLASE FAMILY MEMBER"/>
    <property type="match status" value="1"/>
</dbReference>
<dbReference type="CDD" id="cd11336">
    <property type="entry name" value="AmyAc_MTSase"/>
    <property type="match status" value="1"/>
</dbReference>
<reference evidence="2" key="1">
    <citation type="submission" date="2020-02" db="EMBL/GenBank/DDBJ databases">
        <authorList>
            <person name="Meier V. D."/>
        </authorList>
    </citation>
    <scope>NUCLEOTIDE SEQUENCE</scope>
    <source>
        <strain evidence="2">AVDCRST_MAG50</strain>
    </source>
</reference>
<dbReference type="SMART" id="SM00642">
    <property type="entry name" value="Aamy"/>
    <property type="match status" value="1"/>
</dbReference>
<accession>A0A6J4HBI0</accession>